<evidence type="ECO:0000313" key="2">
    <source>
        <dbReference type="EMBL" id="RDI48014.1"/>
    </source>
</evidence>
<proteinExistence type="predicted"/>
<name>A0A370GZD0_9BACI</name>
<dbReference type="EMBL" id="QQAY01000001">
    <property type="protein sequence ID" value="RDI48014.1"/>
    <property type="molecule type" value="Genomic_DNA"/>
</dbReference>
<feature type="compositionally biased region" description="Polar residues" evidence="1">
    <location>
        <begin position="9"/>
        <end position="20"/>
    </location>
</feature>
<dbReference type="Proteomes" id="UP000255326">
    <property type="component" value="Unassembled WGS sequence"/>
</dbReference>
<feature type="region of interest" description="Disordered" evidence="1">
    <location>
        <begin position="1"/>
        <end position="20"/>
    </location>
</feature>
<dbReference type="AlphaFoldDB" id="A0A370GZD0"/>
<comment type="caution">
    <text evidence="2">The sequence shown here is derived from an EMBL/GenBank/DDBJ whole genome shotgun (WGS) entry which is preliminary data.</text>
</comment>
<keyword evidence="3" id="KW-1185">Reference proteome</keyword>
<gene>
    <name evidence="2" type="ORF">DFR59_101683</name>
</gene>
<protein>
    <submittedName>
        <fullName evidence="2">Uncharacterized protein</fullName>
    </submittedName>
</protein>
<organism evidence="2 3">
    <name type="scientific">Falsibacillus pallidus</name>
    <dbReference type="NCBI Taxonomy" id="493781"/>
    <lineage>
        <taxon>Bacteria</taxon>
        <taxon>Bacillati</taxon>
        <taxon>Bacillota</taxon>
        <taxon>Bacilli</taxon>
        <taxon>Bacillales</taxon>
        <taxon>Bacillaceae</taxon>
        <taxon>Falsibacillus</taxon>
    </lineage>
</organism>
<reference evidence="2 3" key="1">
    <citation type="submission" date="2018-07" db="EMBL/GenBank/DDBJ databases">
        <title>Genomic Encyclopedia of Type Strains, Phase IV (KMG-IV): sequencing the most valuable type-strain genomes for metagenomic binning, comparative biology and taxonomic classification.</title>
        <authorList>
            <person name="Goeker M."/>
        </authorList>
    </citation>
    <scope>NUCLEOTIDE SEQUENCE [LARGE SCALE GENOMIC DNA]</scope>
    <source>
        <strain evidence="2 3">DSM 25281</strain>
    </source>
</reference>
<evidence type="ECO:0000313" key="3">
    <source>
        <dbReference type="Proteomes" id="UP000255326"/>
    </source>
</evidence>
<dbReference type="RefSeq" id="WP_170137259.1">
    <property type="nucleotide sequence ID" value="NZ_QQAY01000001.1"/>
</dbReference>
<accession>A0A370GZD0</accession>
<evidence type="ECO:0000256" key="1">
    <source>
        <dbReference type="SAM" id="MobiDB-lite"/>
    </source>
</evidence>
<sequence>MEKKERLSSDSPLNGNMTNSFEDIVWLGKQMEKLRSEEELEEYGEEADPEQF</sequence>